<accession>A0A344J3T6</accession>
<proteinExistence type="inferred from homology"/>
<dbReference type="EMBL" id="CP029556">
    <property type="protein sequence ID" value="AXA83696.1"/>
    <property type="molecule type" value="Genomic_DNA"/>
</dbReference>
<dbReference type="SUPFAM" id="SSF53955">
    <property type="entry name" value="Lysozyme-like"/>
    <property type="match status" value="1"/>
</dbReference>
<dbReference type="RefSeq" id="WP_112925912.1">
    <property type="nucleotide sequence ID" value="NZ_CP029556.1"/>
</dbReference>
<organism evidence="3 4">
    <name type="scientific">Solilutibacter oculi</name>
    <dbReference type="NCBI Taxonomy" id="2698682"/>
    <lineage>
        <taxon>Bacteria</taxon>
        <taxon>Pseudomonadati</taxon>
        <taxon>Pseudomonadota</taxon>
        <taxon>Gammaproteobacteria</taxon>
        <taxon>Lysobacterales</taxon>
        <taxon>Lysobacteraceae</taxon>
        <taxon>Solilutibacter</taxon>
    </lineage>
</organism>
<dbReference type="OrthoDB" id="92254at2"/>
<evidence type="ECO:0000256" key="1">
    <source>
        <dbReference type="ARBA" id="ARBA00007734"/>
    </source>
</evidence>
<keyword evidence="4" id="KW-1185">Reference proteome</keyword>
<protein>
    <recommendedName>
        <fullName evidence="2">Transglycosylase SLT domain-containing protein</fullName>
    </recommendedName>
</protein>
<sequence length="241" mass="26381">MAGVDFDCYIRRRAALGLLGSTVRYALAALLMAFAVASCLPTPAAAAPQKAASVRIPPASALYRHRVEQAVARAWGVRGSPSLLAAQLHQESTWRADARSHAGALGIAQFIPSTAAWAGEFWRAELGDFDPFNPQQAIMAAALYDKHLYDDARRIGQGQFTFCSRWAFALRAYNGGPGMLRRERMLAWNNGSNANDWLAVEPYRARAKWAHKENIGYPRRILLVLEPAYIAAGWPGGPTCP</sequence>
<dbReference type="Pfam" id="PF01464">
    <property type="entry name" value="SLT"/>
    <property type="match status" value="1"/>
</dbReference>
<dbReference type="AlphaFoldDB" id="A0A344J3T6"/>
<dbReference type="PANTHER" id="PTHR37423:SF2">
    <property type="entry name" value="MEMBRANE-BOUND LYTIC MUREIN TRANSGLYCOSYLASE C"/>
    <property type="match status" value="1"/>
</dbReference>
<evidence type="ECO:0000313" key="3">
    <source>
        <dbReference type="EMBL" id="AXA83696.1"/>
    </source>
</evidence>
<gene>
    <name evidence="3" type="ORF">DCD74_02410</name>
</gene>
<feature type="domain" description="Transglycosylase SLT" evidence="2">
    <location>
        <begin position="78"/>
        <end position="184"/>
    </location>
</feature>
<dbReference type="Proteomes" id="UP000251842">
    <property type="component" value="Chromosome"/>
</dbReference>
<dbReference type="KEGG" id="lue:DCD74_02410"/>
<name>A0A344J3T6_9GAMM</name>
<evidence type="ECO:0000259" key="2">
    <source>
        <dbReference type="Pfam" id="PF01464"/>
    </source>
</evidence>
<dbReference type="InterPro" id="IPR008258">
    <property type="entry name" value="Transglycosylase_SLT_dom_1"/>
</dbReference>
<reference evidence="4" key="1">
    <citation type="submission" date="2018-05" db="EMBL/GenBank/DDBJ databases">
        <title>Luteimonas pekinense sp. nov., isolated from human Meibomian gland secretions, Beijing, China.</title>
        <authorList>
            <person name="Wen T."/>
            <person name="Bai H."/>
            <person name="Lv H."/>
        </authorList>
    </citation>
    <scope>NUCLEOTIDE SEQUENCE [LARGE SCALE GENOMIC DNA]</scope>
    <source>
        <strain evidence="4">83-4</strain>
    </source>
</reference>
<dbReference type="Gene3D" id="1.10.530.10">
    <property type="match status" value="1"/>
</dbReference>
<evidence type="ECO:0000313" key="4">
    <source>
        <dbReference type="Proteomes" id="UP000251842"/>
    </source>
</evidence>
<dbReference type="InterPro" id="IPR023346">
    <property type="entry name" value="Lysozyme-like_dom_sf"/>
</dbReference>
<comment type="similarity">
    <text evidence="1">Belongs to the transglycosylase Slt family.</text>
</comment>
<dbReference type="PANTHER" id="PTHR37423">
    <property type="entry name" value="SOLUBLE LYTIC MUREIN TRANSGLYCOSYLASE-RELATED"/>
    <property type="match status" value="1"/>
</dbReference>